<dbReference type="PANTHER" id="PTHR33788">
    <property type="entry name" value="OS07G0114300 PROTEIN"/>
    <property type="match status" value="1"/>
</dbReference>
<accession>A0A1L7WQT7</accession>
<evidence type="ECO:0000313" key="4">
    <source>
        <dbReference type="Proteomes" id="UP000184330"/>
    </source>
</evidence>
<dbReference type="Gene3D" id="4.10.1050.10">
    <property type="entry name" value="At2g23090-like"/>
    <property type="match status" value="1"/>
</dbReference>
<proteinExistence type="predicted"/>
<sequence length="139" mass="15684">MESRRHRPPMRLSFFGFSIQIPQLLQTSAPLPTLQPASATFRNLHHSYTKTTLRQTSTTPVKMGNGAKAASKRDRKDKDTKVAKSQLKVNEKAMDIQCQVCKSTFLKTTRAPALTEHATNKHSKTLEDCFPGFKEQPKK</sequence>
<evidence type="ECO:0000313" key="3">
    <source>
        <dbReference type="EMBL" id="CZR55134.1"/>
    </source>
</evidence>
<dbReference type="AlphaFoldDB" id="A0A1L7WQT7"/>
<feature type="compositionally biased region" description="Polar residues" evidence="1">
    <location>
        <begin position="51"/>
        <end position="60"/>
    </location>
</feature>
<dbReference type="InterPro" id="IPR039438">
    <property type="entry name" value="At2g23090-like_Znf"/>
</dbReference>
<evidence type="ECO:0000259" key="2">
    <source>
        <dbReference type="Pfam" id="PF12907"/>
    </source>
</evidence>
<evidence type="ECO:0000256" key="1">
    <source>
        <dbReference type="SAM" id="MobiDB-lite"/>
    </source>
</evidence>
<dbReference type="PANTHER" id="PTHR33788:SF1">
    <property type="entry name" value="ZINC-BINDING PROTEIN"/>
    <property type="match status" value="1"/>
</dbReference>
<dbReference type="Pfam" id="PF12907">
    <property type="entry name" value="zf-met2"/>
    <property type="match status" value="1"/>
</dbReference>
<dbReference type="EMBL" id="FJOG01000006">
    <property type="protein sequence ID" value="CZR55134.1"/>
    <property type="molecule type" value="Genomic_DNA"/>
</dbReference>
<dbReference type="InterPro" id="IPR039713">
    <property type="entry name" value="At2g23090-like"/>
</dbReference>
<dbReference type="InterPro" id="IPR026939">
    <property type="entry name" value="ZNF706/At2g23090_sf"/>
</dbReference>
<feature type="region of interest" description="Disordered" evidence="1">
    <location>
        <begin position="51"/>
        <end position="85"/>
    </location>
</feature>
<organism evidence="3 4">
    <name type="scientific">Phialocephala subalpina</name>
    <dbReference type="NCBI Taxonomy" id="576137"/>
    <lineage>
        <taxon>Eukaryota</taxon>
        <taxon>Fungi</taxon>
        <taxon>Dikarya</taxon>
        <taxon>Ascomycota</taxon>
        <taxon>Pezizomycotina</taxon>
        <taxon>Leotiomycetes</taxon>
        <taxon>Helotiales</taxon>
        <taxon>Mollisiaceae</taxon>
        <taxon>Phialocephala</taxon>
        <taxon>Phialocephala fortinii species complex</taxon>
    </lineage>
</organism>
<dbReference type="Proteomes" id="UP000184330">
    <property type="component" value="Unassembled WGS sequence"/>
</dbReference>
<feature type="compositionally biased region" description="Basic and acidic residues" evidence="1">
    <location>
        <begin position="71"/>
        <end position="82"/>
    </location>
</feature>
<protein>
    <recommendedName>
        <fullName evidence="2">At2g23090-like zinc-binding domain-containing protein</fullName>
    </recommendedName>
</protein>
<feature type="domain" description="At2g23090-like zinc-binding" evidence="2">
    <location>
        <begin position="97"/>
        <end position="132"/>
    </location>
</feature>
<reference evidence="3 4" key="1">
    <citation type="submission" date="2016-03" db="EMBL/GenBank/DDBJ databases">
        <authorList>
            <person name="Ploux O."/>
        </authorList>
    </citation>
    <scope>NUCLEOTIDE SEQUENCE [LARGE SCALE GENOMIC DNA]</scope>
    <source>
        <strain evidence="3 4">UAMH 11012</strain>
    </source>
</reference>
<gene>
    <name evidence="3" type="ORF">PAC_05020</name>
</gene>
<dbReference type="OrthoDB" id="370932at2759"/>
<name>A0A1L7WQT7_9HELO</name>
<keyword evidence="4" id="KW-1185">Reference proteome</keyword>
<dbReference type="SUPFAM" id="SSF118359">
    <property type="entry name" value="Expressed protein At2g23090/F21P24.15"/>
    <property type="match status" value="1"/>
</dbReference>